<dbReference type="AlphaFoldDB" id="A0A2J6RNV1"/>
<reference evidence="1 2" key="1">
    <citation type="submission" date="2016-04" db="EMBL/GenBank/DDBJ databases">
        <title>A degradative enzymes factory behind the ericoid mycorrhizal symbiosis.</title>
        <authorList>
            <consortium name="DOE Joint Genome Institute"/>
            <person name="Martino E."/>
            <person name="Morin E."/>
            <person name="Grelet G."/>
            <person name="Kuo A."/>
            <person name="Kohler A."/>
            <person name="Daghino S."/>
            <person name="Barry K."/>
            <person name="Choi C."/>
            <person name="Cichocki N."/>
            <person name="Clum A."/>
            <person name="Copeland A."/>
            <person name="Hainaut M."/>
            <person name="Haridas S."/>
            <person name="Labutti K."/>
            <person name="Lindquist E."/>
            <person name="Lipzen A."/>
            <person name="Khouja H.-R."/>
            <person name="Murat C."/>
            <person name="Ohm R."/>
            <person name="Olson A."/>
            <person name="Spatafora J."/>
            <person name="Veneault-Fourrey C."/>
            <person name="Henrissat B."/>
            <person name="Grigoriev I."/>
            <person name="Martin F."/>
            <person name="Perotto S."/>
        </authorList>
    </citation>
    <scope>NUCLEOTIDE SEQUENCE [LARGE SCALE GENOMIC DNA]</scope>
    <source>
        <strain evidence="1 2">F</strain>
    </source>
</reference>
<evidence type="ECO:0000313" key="1">
    <source>
        <dbReference type="EMBL" id="PMD40180.1"/>
    </source>
</evidence>
<organism evidence="1 2">
    <name type="scientific">Hyaloscypha variabilis (strain UAMH 11265 / GT02V1 / F)</name>
    <name type="common">Meliniomyces variabilis</name>
    <dbReference type="NCBI Taxonomy" id="1149755"/>
    <lineage>
        <taxon>Eukaryota</taxon>
        <taxon>Fungi</taxon>
        <taxon>Dikarya</taxon>
        <taxon>Ascomycota</taxon>
        <taxon>Pezizomycotina</taxon>
        <taxon>Leotiomycetes</taxon>
        <taxon>Helotiales</taxon>
        <taxon>Hyaloscyphaceae</taxon>
        <taxon>Hyaloscypha</taxon>
        <taxon>Hyaloscypha variabilis</taxon>
    </lineage>
</organism>
<protein>
    <submittedName>
        <fullName evidence="1">Uncharacterized protein</fullName>
    </submittedName>
</protein>
<gene>
    <name evidence="1" type="ORF">L207DRAFT_334963</name>
</gene>
<keyword evidence="2" id="KW-1185">Reference proteome</keyword>
<dbReference type="EMBL" id="KZ613945">
    <property type="protein sequence ID" value="PMD40180.1"/>
    <property type="molecule type" value="Genomic_DNA"/>
</dbReference>
<name>A0A2J6RNV1_HYAVF</name>
<sequence length="83" mass="9420">MTSVPRRFSPSPRVVSFFPTPICSTPTSSCPHPRNSAPQHFALMINFVLYILLTYQNNWVPSPWKVQVMAGSGRWLLISIFLV</sequence>
<dbReference type="Proteomes" id="UP000235786">
    <property type="component" value="Unassembled WGS sequence"/>
</dbReference>
<accession>A0A2J6RNV1</accession>
<proteinExistence type="predicted"/>
<evidence type="ECO:0000313" key="2">
    <source>
        <dbReference type="Proteomes" id="UP000235786"/>
    </source>
</evidence>